<evidence type="ECO:0000256" key="1">
    <source>
        <dbReference type="SAM" id="Phobius"/>
    </source>
</evidence>
<keyword evidence="1" id="KW-0472">Membrane</keyword>
<protein>
    <submittedName>
        <fullName evidence="2">Uncharacterized protein</fullName>
    </submittedName>
</protein>
<proteinExistence type="predicted"/>
<name>C4R4T8_KOMPG</name>
<dbReference type="EMBL" id="FN392321">
    <property type="protein sequence ID" value="CAY70574.1"/>
    <property type="molecule type" value="Genomic_DNA"/>
</dbReference>
<gene>
    <name evidence="2" type="ordered locus">PAS_chr3_0525</name>
</gene>
<dbReference type="KEGG" id="ppa:PAS_chr3_0525"/>
<evidence type="ECO:0000313" key="3">
    <source>
        <dbReference type="Proteomes" id="UP000000314"/>
    </source>
</evidence>
<dbReference type="Proteomes" id="UP000000314">
    <property type="component" value="Chromosome 3"/>
</dbReference>
<evidence type="ECO:0000313" key="2">
    <source>
        <dbReference type="EMBL" id="CAY70574.1"/>
    </source>
</evidence>
<dbReference type="AlphaFoldDB" id="C4R4T8"/>
<dbReference type="InParanoid" id="C4R4T8"/>
<organism evidence="2 3">
    <name type="scientific">Komagataella phaffii (strain GS115 / ATCC 20864)</name>
    <name type="common">Yeast</name>
    <name type="synonym">Pichia pastoris</name>
    <dbReference type="NCBI Taxonomy" id="644223"/>
    <lineage>
        <taxon>Eukaryota</taxon>
        <taxon>Fungi</taxon>
        <taxon>Dikarya</taxon>
        <taxon>Ascomycota</taxon>
        <taxon>Saccharomycotina</taxon>
        <taxon>Pichiomycetes</taxon>
        <taxon>Pichiales</taxon>
        <taxon>Pichiaceae</taxon>
        <taxon>Komagataella</taxon>
    </lineage>
</organism>
<accession>C4R4T8</accession>
<keyword evidence="1" id="KW-1133">Transmembrane helix</keyword>
<keyword evidence="3" id="KW-1185">Reference proteome</keyword>
<reference evidence="2 3" key="1">
    <citation type="journal article" date="2009" name="Nat. Biotechnol.">
        <title>Genome sequence of the recombinant protein production host Pichia pastoris.</title>
        <authorList>
            <person name="De Schutter K."/>
            <person name="Lin Y.C."/>
            <person name="Tiels P."/>
            <person name="Van Hecke A."/>
            <person name="Glinka S."/>
            <person name="Weber-Lehmann J."/>
            <person name="Rouze P."/>
            <person name="Van de Peer Y."/>
            <person name="Callewaert N."/>
        </authorList>
    </citation>
    <scope>NUCLEOTIDE SEQUENCE [LARGE SCALE GENOMIC DNA]</scope>
    <source>
        <strain evidence="3">GS115 / ATCC 20864</strain>
    </source>
</reference>
<dbReference type="eggNOG" id="ENOG502SXR1">
    <property type="taxonomic scope" value="Eukaryota"/>
</dbReference>
<feature type="transmembrane region" description="Helical" evidence="1">
    <location>
        <begin position="33"/>
        <end position="52"/>
    </location>
</feature>
<sequence>MIASLAGWGLFGVTVRAYQQGIRKVPFSYYPLGYVYSALGWVAFGYGFNLWTERNDKLLEKRVEKLKESRNLRLSKDD</sequence>
<keyword evidence="1" id="KW-0812">Transmembrane</keyword>
<dbReference type="RefSeq" id="XP_002492753.1">
    <property type="nucleotide sequence ID" value="XM_002492708.1"/>
</dbReference>
<dbReference type="GeneID" id="8199893"/>
<dbReference type="HOGENOM" id="CLU_164170_2_0_1"/>
<dbReference type="OrthoDB" id="2141050at2759"/>